<gene>
    <name evidence="3" type="ORF">ONZ52_20815</name>
</gene>
<dbReference type="PANTHER" id="PTHR30621">
    <property type="entry name" value="GLUTAMINE SYNTHETASE ADENYLYLTRANSFERASE"/>
    <property type="match status" value="1"/>
</dbReference>
<evidence type="ECO:0000313" key="3">
    <source>
        <dbReference type="EMBL" id="MCW4631227.1"/>
    </source>
</evidence>
<dbReference type="PANTHER" id="PTHR30621:SF0">
    <property type="entry name" value="BIFUNCTIONAL GLUTAMINE SYNTHETASE ADENYLYLTRANSFERASE_ADENYLYL-REMOVING ENZYME"/>
    <property type="match status" value="1"/>
</dbReference>
<dbReference type="InterPro" id="IPR013546">
    <property type="entry name" value="PII_UdlTrfase/GS_AdlTrfase"/>
</dbReference>
<accession>A0ABT3KKY2</accession>
<proteinExistence type="predicted"/>
<dbReference type="Pfam" id="PF08335">
    <property type="entry name" value="GlnD_UR_UTase"/>
    <property type="match status" value="1"/>
</dbReference>
<dbReference type="SUPFAM" id="SSF81593">
    <property type="entry name" value="Nucleotidyltransferase substrate binding subunit/domain"/>
    <property type="match status" value="1"/>
</dbReference>
<evidence type="ECO:0000313" key="4">
    <source>
        <dbReference type="Proteomes" id="UP001431181"/>
    </source>
</evidence>
<keyword evidence="4" id="KW-1185">Reference proteome</keyword>
<dbReference type="Proteomes" id="UP001431181">
    <property type="component" value="Unassembled WGS sequence"/>
</dbReference>
<comment type="caution">
    <text evidence="3">The sequence shown here is derived from an EMBL/GenBank/DDBJ whole genome shotgun (WGS) entry which is preliminary data.</text>
</comment>
<feature type="domain" description="PII-uridylyltransferase/Glutamine-synthetase adenylyltransferase" evidence="2">
    <location>
        <begin position="10"/>
        <end position="104"/>
    </location>
</feature>
<protein>
    <recommendedName>
        <fullName evidence="2">PII-uridylyltransferase/Glutamine-synthetase adenylyltransferase domain-containing protein</fullName>
    </recommendedName>
</protein>
<organism evidence="3 4">
    <name type="scientific">Marinomonas rhodophyticola</name>
    <dbReference type="NCBI Taxonomy" id="2992803"/>
    <lineage>
        <taxon>Bacteria</taxon>
        <taxon>Pseudomonadati</taxon>
        <taxon>Pseudomonadota</taxon>
        <taxon>Gammaproteobacteria</taxon>
        <taxon>Oceanospirillales</taxon>
        <taxon>Oceanospirillaceae</taxon>
        <taxon>Marinomonas</taxon>
    </lineage>
</organism>
<keyword evidence="1" id="KW-0808">Transferase</keyword>
<dbReference type="InterPro" id="IPR023057">
    <property type="entry name" value="GlnE"/>
</dbReference>
<sequence length="132" mass="15180">MRLKAEVIKMREKMRAHLDTGGKEKGFDLKQGAGGIIDIEFMVQYLVLAWSCKYPELMRFSDNVRQLEAAALVGLIGAEQAEKMTDTYTLYRSLTHRLSLQQQGRVVQKDTLVDNQNLVSQYWENFIHDDAI</sequence>
<dbReference type="Gene3D" id="1.20.120.330">
    <property type="entry name" value="Nucleotidyltransferases domain 2"/>
    <property type="match status" value="1"/>
</dbReference>
<evidence type="ECO:0000259" key="2">
    <source>
        <dbReference type="Pfam" id="PF08335"/>
    </source>
</evidence>
<name>A0ABT3KKY2_9GAMM</name>
<reference evidence="3" key="1">
    <citation type="submission" date="2022-11" db="EMBL/GenBank/DDBJ databases">
        <title>Marinomonas sp. nov., isolated from marine algae.</title>
        <authorList>
            <person name="Choi D.G."/>
            <person name="Kim J.M."/>
            <person name="Lee J.K."/>
            <person name="Baek J.H."/>
            <person name="Jeon C.O."/>
        </authorList>
    </citation>
    <scope>NUCLEOTIDE SEQUENCE</scope>
    <source>
        <strain evidence="3">KJ51-3</strain>
    </source>
</reference>
<evidence type="ECO:0000256" key="1">
    <source>
        <dbReference type="ARBA" id="ARBA00022679"/>
    </source>
</evidence>
<dbReference type="RefSeq" id="WP_265220563.1">
    <property type="nucleotide sequence ID" value="NZ_JAPEUL010000011.1"/>
</dbReference>
<dbReference type="EMBL" id="JAPEUL010000011">
    <property type="protein sequence ID" value="MCW4631227.1"/>
    <property type="molecule type" value="Genomic_DNA"/>
</dbReference>